<dbReference type="EMBL" id="BFAV01000104">
    <property type="protein sequence ID" value="GBF33503.1"/>
    <property type="molecule type" value="Genomic_DNA"/>
</dbReference>
<reference evidence="2" key="1">
    <citation type="submission" date="2018-02" db="EMBL/GenBank/DDBJ databases">
        <title>Genome sequence of Desulfocucumis palustris strain NAW-5.</title>
        <authorList>
            <person name="Watanabe M."/>
            <person name="Kojima H."/>
            <person name="Fukui M."/>
        </authorList>
    </citation>
    <scope>NUCLEOTIDE SEQUENCE [LARGE SCALE GENOMIC DNA]</scope>
    <source>
        <strain evidence="2">NAW-5</strain>
    </source>
</reference>
<dbReference type="PANTHER" id="PTHR40053">
    <property type="entry name" value="SPORULATION-CONTROL PROTEIN SPO0M"/>
    <property type="match status" value="1"/>
</dbReference>
<proteinExistence type="predicted"/>
<dbReference type="InterPro" id="IPR009776">
    <property type="entry name" value="Spore_0_M"/>
</dbReference>
<organism evidence="1 2">
    <name type="scientific">Desulfocucumis palustris</name>
    <dbReference type="NCBI Taxonomy" id="1898651"/>
    <lineage>
        <taxon>Bacteria</taxon>
        <taxon>Bacillati</taxon>
        <taxon>Bacillota</taxon>
        <taxon>Clostridia</taxon>
        <taxon>Eubacteriales</taxon>
        <taxon>Desulfocucumaceae</taxon>
        <taxon>Desulfocucumis</taxon>
    </lineage>
</organism>
<dbReference type="Proteomes" id="UP000239549">
    <property type="component" value="Unassembled WGS sequence"/>
</dbReference>
<dbReference type="PANTHER" id="PTHR40053:SF1">
    <property type="entry name" value="SPORULATION-CONTROL PROTEIN SPO0M"/>
    <property type="match status" value="1"/>
</dbReference>
<dbReference type="AlphaFoldDB" id="A0A2L2XCR2"/>
<sequence length="324" mass="35208">MFKRLMASLGVGSSKVNLVLDKEQYHIGEPLKGRIIVEGGNVDQEINTLDVDLVMKFNIRGKQFSKTVETIKVARNFYVKAKETREVPFEHYLPFHYPVSKGSVAYYLLTRMDIARAVDTGDTDAFTVMPGKDMALIMDALSALGFREKIGSGKIEKYGQEFDYYPTGLFEDKLKGLGVKFFREEQNIKMFLELGVAGGHMIPAKHHTELAIPPGILAGESVEKVAGYIREFIENELKLVAAQGPNNIPAYHNYQGHQHGHGRPGFGGFMGGMVAGLLGAAVLGSLFDGAENEGAEGADAAGGEEGDGGGFDLGFDDFGGDDLF</sequence>
<accession>A0A2L2XCR2</accession>
<comment type="caution">
    <text evidence="1">The sequence shown here is derived from an EMBL/GenBank/DDBJ whole genome shotgun (WGS) entry which is preliminary data.</text>
</comment>
<dbReference type="Pfam" id="PF07070">
    <property type="entry name" value="Spo0M"/>
    <property type="match status" value="1"/>
</dbReference>
<gene>
    <name evidence="1" type="ORF">DCCM_2605</name>
</gene>
<dbReference type="OrthoDB" id="2351239at2"/>
<dbReference type="RefSeq" id="WP_104371897.1">
    <property type="nucleotide sequence ID" value="NZ_BFAV01000104.1"/>
</dbReference>
<evidence type="ECO:0000313" key="1">
    <source>
        <dbReference type="EMBL" id="GBF33503.1"/>
    </source>
</evidence>
<protein>
    <submittedName>
        <fullName evidence="1">Sporulation-control protein</fullName>
    </submittedName>
</protein>
<keyword evidence="2" id="KW-1185">Reference proteome</keyword>
<name>A0A2L2XCR2_9FIRM</name>
<evidence type="ECO:0000313" key="2">
    <source>
        <dbReference type="Proteomes" id="UP000239549"/>
    </source>
</evidence>